<dbReference type="CDD" id="cd00033">
    <property type="entry name" value="CCP"/>
    <property type="match status" value="1"/>
</dbReference>
<accession>A0A9D4KJZ5</accession>
<gene>
    <name evidence="4" type="ORF">DPMN_114347</name>
</gene>
<feature type="domain" description="Sushi" evidence="3">
    <location>
        <begin position="1"/>
        <end position="46"/>
    </location>
</feature>
<proteinExistence type="predicted"/>
<comment type="caution">
    <text evidence="4">The sequence shown here is derived from an EMBL/GenBank/DDBJ whole genome shotgun (WGS) entry which is preliminary data.</text>
</comment>
<dbReference type="Gene3D" id="2.10.70.10">
    <property type="entry name" value="Complement Module, domain 1"/>
    <property type="match status" value="1"/>
</dbReference>
<dbReference type="Proteomes" id="UP000828390">
    <property type="component" value="Unassembled WGS sequence"/>
</dbReference>
<dbReference type="Pfam" id="PF00084">
    <property type="entry name" value="Sushi"/>
    <property type="match status" value="1"/>
</dbReference>
<reference evidence="4" key="1">
    <citation type="journal article" date="2019" name="bioRxiv">
        <title>The Genome of the Zebra Mussel, Dreissena polymorpha: A Resource for Invasive Species Research.</title>
        <authorList>
            <person name="McCartney M.A."/>
            <person name="Auch B."/>
            <person name="Kono T."/>
            <person name="Mallez S."/>
            <person name="Zhang Y."/>
            <person name="Obille A."/>
            <person name="Becker A."/>
            <person name="Abrahante J.E."/>
            <person name="Garbe J."/>
            <person name="Badalamenti J.P."/>
            <person name="Herman A."/>
            <person name="Mangelson H."/>
            <person name="Liachko I."/>
            <person name="Sullivan S."/>
            <person name="Sone E.D."/>
            <person name="Koren S."/>
            <person name="Silverstein K.A.T."/>
            <person name="Beckman K.B."/>
            <person name="Gohl D.M."/>
        </authorList>
    </citation>
    <scope>NUCLEOTIDE SEQUENCE</scope>
    <source>
        <strain evidence="4">Duluth1</strain>
        <tissue evidence="4">Whole animal</tissue>
    </source>
</reference>
<evidence type="ECO:0000259" key="3">
    <source>
        <dbReference type="PROSITE" id="PS50923"/>
    </source>
</evidence>
<dbReference type="InterPro" id="IPR000436">
    <property type="entry name" value="Sushi_SCR_CCP_dom"/>
</dbReference>
<dbReference type="AlphaFoldDB" id="A0A9D4KJZ5"/>
<evidence type="ECO:0000313" key="4">
    <source>
        <dbReference type="EMBL" id="KAH3840889.1"/>
    </source>
</evidence>
<feature type="disulfide bond" evidence="2">
    <location>
        <begin position="17"/>
        <end position="44"/>
    </location>
</feature>
<dbReference type="EMBL" id="JAIWYP010000004">
    <property type="protein sequence ID" value="KAH3840889.1"/>
    <property type="molecule type" value="Genomic_DNA"/>
</dbReference>
<keyword evidence="5" id="KW-1185">Reference proteome</keyword>
<comment type="caution">
    <text evidence="2">Lacks conserved residue(s) required for the propagation of feature annotation.</text>
</comment>
<name>A0A9D4KJZ5_DREPO</name>
<reference evidence="4" key="2">
    <citation type="submission" date="2020-11" db="EMBL/GenBank/DDBJ databases">
        <authorList>
            <person name="McCartney M.A."/>
            <person name="Auch B."/>
            <person name="Kono T."/>
            <person name="Mallez S."/>
            <person name="Becker A."/>
            <person name="Gohl D.M."/>
            <person name="Silverstein K.A.T."/>
            <person name="Koren S."/>
            <person name="Bechman K.B."/>
            <person name="Herman A."/>
            <person name="Abrahante J.E."/>
            <person name="Garbe J."/>
        </authorList>
    </citation>
    <scope>NUCLEOTIDE SEQUENCE</scope>
    <source>
        <strain evidence="4">Duluth1</strain>
        <tissue evidence="4">Whole animal</tissue>
    </source>
</reference>
<dbReference type="PROSITE" id="PS50923">
    <property type="entry name" value="SUSHI"/>
    <property type="match status" value="1"/>
</dbReference>
<organism evidence="4 5">
    <name type="scientific">Dreissena polymorpha</name>
    <name type="common">Zebra mussel</name>
    <name type="synonym">Mytilus polymorpha</name>
    <dbReference type="NCBI Taxonomy" id="45954"/>
    <lineage>
        <taxon>Eukaryota</taxon>
        <taxon>Metazoa</taxon>
        <taxon>Spiralia</taxon>
        <taxon>Lophotrochozoa</taxon>
        <taxon>Mollusca</taxon>
        <taxon>Bivalvia</taxon>
        <taxon>Autobranchia</taxon>
        <taxon>Heteroconchia</taxon>
        <taxon>Euheterodonta</taxon>
        <taxon>Imparidentia</taxon>
        <taxon>Neoheterodontei</taxon>
        <taxon>Myida</taxon>
        <taxon>Dreissenoidea</taxon>
        <taxon>Dreissenidae</taxon>
        <taxon>Dreissena</taxon>
    </lineage>
</organism>
<protein>
    <recommendedName>
        <fullName evidence="3">Sushi domain-containing protein</fullName>
    </recommendedName>
</protein>
<evidence type="ECO:0000256" key="1">
    <source>
        <dbReference type="ARBA" id="ARBA00023157"/>
    </source>
</evidence>
<dbReference type="InterPro" id="IPR035976">
    <property type="entry name" value="Sushi/SCR/CCP_sf"/>
</dbReference>
<evidence type="ECO:0000313" key="5">
    <source>
        <dbReference type="Proteomes" id="UP000828390"/>
    </source>
</evidence>
<evidence type="ECO:0000256" key="2">
    <source>
        <dbReference type="PROSITE-ProRule" id="PRU00302"/>
    </source>
</evidence>
<keyword evidence="1 2" id="KW-1015">Disulfide bond</keyword>
<dbReference type="SUPFAM" id="SSF57535">
    <property type="entry name" value="Complement control module/SCR domain"/>
    <property type="match status" value="1"/>
</dbReference>
<keyword evidence="2" id="KW-0768">Sushi</keyword>
<sequence length="56" mass="5993">MMSYTTNGTSTAVSIECGTGFTLSGKLELECGADGTWSSQLPYCGNHVWNKMAINQ</sequence>